<dbReference type="InterPro" id="IPR036412">
    <property type="entry name" value="HAD-like_sf"/>
</dbReference>
<protein>
    <submittedName>
        <fullName evidence="1">HAD family phosphatase</fullName>
    </submittedName>
</protein>
<organism evidence="1">
    <name type="scientific">Streptomyces sp. NBC_00049</name>
    <dbReference type="NCBI Taxonomy" id="2903617"/>
    <lineage>
        <taxon>Bacteria</taxon>
        <taxon>Bacillati</taxon>
        <taxon>Actinomycetota</taxon>
        <taxon>Actinomycetes</taxon>
        <taxon>Kitasatosporales</taxon>
        <taxon>Streptomycetaceae</taxon>
        <taxon>Streptomyces</taxon>
    </lineage>
</organism>
<sequence length="237" mass="26157">MHALRHVRPLGHLRLAAVNIDGVLLNDTFSPVIHRFITSRGGAYDADVERAVFSQSRTIAARALGAAAGVDWSPEKVLEVYFEERAAYLAQHPLRVQPGAEELLHRLRALGLRTICYGGLDKSHFDAYLGGYEHLFDEPGYICTNDFRPGIHEIAVDAFGLDYDQVLFVDDVARVSETARDLRVPFIGHPSPFEHGFQGSLMREAGVRHLVGSLDEIDEELLRTLDGEAAAGLAWAA</sequence>
<dbReference type="InterPro" id="IPR023214">
    <property type="entry name" value="HAD_sf"/>
</dbReference>
<reference evidence="1" key="1">
    <citation type="submission" date="2022-10" db="EMBL/GenBank/DDBJ databases">
        <title>The complete genomes of actinobacterial strains from the NBC collection.</title>
        <authorList>
            <person name="Joergensen T.S."/>
            <person name="Alvarez Arevalo M."/>
            <person name="Sterndorff E.B."/>
            <person name="Faurdal D."/>
            <person name="Vuksanovic O."/>
            <person name="Mourched A.-S."/>
            <person name="Charusanti P."/>
            <person name="Shaw S."/>
            <person name="Blin K."/>
            <person name="Weber T."/>
        </authorList>
    </citation>
    <scope>NUCLEOTIDE SEQUENCE</scope>
    <source>
        <strain evidence="1">NBC_00049</strain>
    </source>
</reference>
<gene>
    <name evidence="1" type="ORF">OG327_18080</name>
</gene>
<dbReference type="EMBL" id="CP108264">
    <property type="protein sequence ID" value="WTU75068.1"/>
    <property type="molecule type" value="Genomic_DNA"/>
</dbReference>
<accession>A0AAU2JUC4</accession>
<dbReference type="Gene3D" id="3.40.50.1000">
    <property type="entry name" value="HAD superfamily/HAD-like"/>
    <property type="match status" value="1"/>
</dbReference>
<name>A0AAU2JUC4_9ACTN</name>
<dbReference type="SUPFAM" id="SSF56784">
    <property type="entry name" value="HAD-like"/>
    <property type="match status" value="1"/>
</dbReference>
<dbReference type="AlphaFoldDB" id="A0AAU2JUC4"/>
<proteinExistence type="predicted"/>
<evidence type="ECO:0000313" key="1">
    <source>
        <dbReference type="EMBL" id="WTU75068.1"/>
    </source>
</evidence>